<proteinExistence type="inferred from homology"/>
<dbReference type="SMART" id="SM01130">
    <property type="entry name" value="DHDPS"/>
    <property type="match status" value="1"/>
</dbReference>
<protein>
    <submittedName>
        <fullName evidence="4">Dihydrodipicolinate synthase/N-acetylneuraminate lyase</fullName>
    </submittedName>
</protein>
<dbReference type="GO" id="GO:0005829">
    <property type="term" value="C:cytosol"/>
    <property type="evidence" value="ECO:0007669"/>
    <property type="project" value="TreeGrafter"/>
</dbReference>
<comment type="similarity">
    <text evidence="2">Belongs to the DapA family.</text>
</comment>
<dbReference type="Gene3D" id="3.20.20.70">
    <property type="entry name" value="Aldolase class I"/>
    <property type="match status" value="1"/>
</dbReference>
<accession>A0A4R3KN54</accession>
<comment type="caution">
    <text evidence="4">The sequence shown here is derived from an EMBL/GenBank/DDBJ whole genome shotgun (WGS) entry which is preliminary data.</text>
</comment>
<gene>
    <name evidence="4" type="ORF">EDD80_11057</name>
</gene>
<dbReference type="RefSeq" id="WP_132129978.1">
    <property type="nucleotide sequence ID" value="NZ_CP042432.1"/>
</dbReference>
<evidence type="ECO:0000256" key="3">
    <source>
        <dbReference type="PIRSR" id="PIRSR001365-1"/>
    </source>
</evidence>
<dbReference type="Proteomes" id="UP000295807">
    <property type="component" value="Unassembled WGS sequence"/>
</dbReference>
<evidence type="ECO:0000256" key="1">
    <source>
        <dbReference type="ARBA" id="ARBA00023239"/>
    </source>
</evidence>
<dbReference type="OrthoDB" id="9778880at2"/>
<keyword evidence="1 2" id="KW-0456">Lyase</keyword>
<dbReference type="PANTHER" id="PTHR42849">
    <property type="entry name" value="N-ACETYLNEURAMINATE LYASE"/>
    <property type="match status" value="1"/>
</dbReference>
<dbReference type="GO" id="GO:0019262">
    <property type="term" value="P:N-acetylneuraminate catabolic process"/>
    <property type="evidence" value="ECO:0007669"/>
    <property type="project" value="TreeGrafter"/>
</dbReference>
<dbReference type="InterPro" id="IPR013785">
    <property type="entry name" value="Aldolase_TIM"/>
</dbReference>
<evidence type="ECO:0000313" key="5">
    <source>
        <dbReference type="Proteomes" id="UP000295807"/>
    </source>
</evidence>
<dbReference type="SUPFAM" id="SSF51569">
    <property type="entry name" value="Aldolase"/>
    <property type="match status" value="1"/>
</dbReference>
<dbReference type="PANTHER" id="PTHR42849:SF1">
    <property type="entry name" value="N-ACETYLNEURAMINATE LYASE"/>
    <property type="match status" value="1"/>
</dbReference>
<name>A0A4R3KN54_9SPHI</name>
<dbReference type="PIRSF" id="PIRSF001365">
    <property type="entry name" value="DHDPS"/>
    <property type="match status" value="1"/>
</dbReference>
<dbReference type="EMBL" id="SMAD01000010">
    <property type="protein sequence ID" value="TCS85859.1"/>
    <property type="molecule type" value="Genomic_DNA"/>
</dbReference>
<sequence length="314" mass="34764">MKPLSAKEIYGNWATLLLPVNADNSIDYPALEAEIDLLIFMNVNGIYSNGTAGEFYNQTEAEFDRVSGILADKCNAAGMPFQIGCSHMSPLLSLERLRRAVSLKPSAIQVILPDWFPPGMSEIIDYLEVMAAAAGPVGLVLYNPPHAKKQLCPEDFGCILEAGIPLAGCKVAGGDKEWYRTMKELVPGLSLFVPGHHLATGYTLGAAGAYSNVACLHPGIAQQWYQQMKTDIDKALELEKRIQQFMNECIVPYIREQAYSNQAVDKFMAALGGWTPITPRLRWPYKWIPEAEVAAAREHGKRLLPEFFRTHAHV</sequence>
<organism evidence="4 5">
    <name type="scientific">Anseongella ginsenosidimutans</name>
    <dbReference type="NCBI Taxonomy" id="496056"/>
    <lineage>
        <taxon>Bacteria</taxon>
        <taxon>Pseudomonadati</taxon>
        <taxon>Bacteroidota</taxon>
        <taxon>Sphingobacteriia</taxon>
        <taxon>Sphingobacteriales</taxon>
        <taxon>Sphingobacteriaceae</taxon>
        <taxon>Anseongella</taxon>
    </lineage>
</organism>
<dbReference type="AlphaFoldDB" id="A0A4R3KN54"/>
<dbReference type="GO" id="GO:0008747">
    <property type="term" value="F:N-acetylneuraminate lyase activity"/>
    <property type="evidence" value="ECO:0007669"/>
    <property type="project" value="TreeGrafter"/>
</dbReference>
<evidence type="ECO:0000256" key="2">
    <source>
        <dbReference type="PIRNR" id="PIRNR001365"/>
    </source>
</evidence>
<reference evidence="4 5" key="1">
    <citation type="submission" date="2019-03" db="EMBL/GenBank/DDBJ databases">
        <title>Genomic Encyclopedia of Type Strains, Phase IV (KMG-IV): sequencing the most valuable type-strain genomes for metagenomic binning, comparative biology and taxonomic classification.</title>
        <authorList>
            <person name="Goeker M."/>
        </authorList>
    </citation>
    <scope>NUCLEOTIDE SEQUENCE [LARGE SCALE GENOMIC DNA]</scope>
    <source>
        <strain evidence="4 5">DSM 21100</strain>
    </source>
</reference>
<feature type="active site" description="Schiff-base intermediate with substrate" evidence="3">
    <location>
        <position position="170"/>
    </location>
</feature>
<keyword evidence="5" id="KW-1185">Reference proteome</keyword>
<dbReference type="Pfam" id="PF00701">
    <property type="entry name" value="DHDPS"/>
    <property type="match status" value="1"/>
</dbReference>
<dbReference type="CDD" id="cd00408">
    <property type="entry name" value="DHDPS-like"/>
    <property type="match status" value="1"/>
</dbReference>
<feature type="active site" description="Proton donor/acceptor" evidence="3">
    <location>
        <position position="142"/>
    </location>
</feature>
<evidence type="ECO:0000313" key="4">
    <source>
        <dbReference type="EMBL" id="TCS85859.1"/>
    </source>
</evidence>
<dbReference type="InterPro" id="IPR002220">
    <property type="entry name" value="DapA-like"/>
</dbReference>